<accession>A0A380JDT5</accession>
<name>A0A380JDT5_STRDO</name>
<proteinExistence type="predicted"/>
<dbReference type="OrthoDB" id="2231884at2"/>
<sequence length="457" mass="53319">MRRRWLILFSLAYFLIGLGLAANLIERQDMTLYSGKTQYRFQEEKIKAVDLNKKLDLYQMQVDLQSLKPQADKAMAQVRAGVAKLRQIGWSDSVIYYAYLQPLEKEWDAKKRDQEIKTMNLEKEKLASPTYNRFLDKEIALMRQEKSKNPEFSNQQKRASHLLKIALKTISMPSNLSGSQTETSQLLGHFDEDLEPDSPYWRQLALWVQYTFPKGLSKKKAFYRQVHQLRYVISAQQADYIRRHHKRKGWTDAQALADYVSDLDESNTFLEEIGVDNSDYYYDYSSDESARLHNKIPLRDLEGEPEAGQNQPMDQSLHIQFKLVMHFHTEFILDENGHFVNELDKEGKSENGIANGASFNYAQANSDSHQILDIKPAQKLDPSFRKKVIKTYKIPNTLRDEGSETAKRKWIDSYFNENGYFAFKGKSRYQVVKDQVDAFKELVQQSSQKRKTKESLK</sequence>
<evidence type="ECO:0000313" key="1">
    <source>
        <dbReference type="EMBL" id="SUN36132.1"/>
    </source>
</evidence>
<gene>
    <name evidence="1" type="ORF">NCTC11391_01177</name>
</gene>
<protein>
    <submittedName>
        <fullName evidence="1">Protein of uncharacterized function (DUF3114)</fullName>
    </submittedName>
</protein>
<dbReference type="EMBL" id="UHFA01000002">
    <property type="protein sequence ID" value="SUN36132.1"/>
    <property type="molecule type" value="Genomic_DNA"/>
</dbReference>
<reference evidence="1 2" key="1">
    <citation type="submission" date="2018-06" db="EMBL/GenBank/DDBJ databases">
        <authorList>
            <consortium name="Pathogen Informatics"/>
            <person name="Doyle S."/>
        </authorList>
    </citation>
    <scope>NUCLEOTIDE SEQUENCE [LARGE SCALE GENOMIC DNA]</scope>
    <source>
        <strain evidence="2">NCTC 11391</strain>
    </source>
</reference>
<dbReference type="Pfam" id="PF11311">
    <property type="entry name" value="DUF3114"/>
    <property type="match status" value="1"/>
</dbReference>
<dbReference type="InterPro" id="IPR021462">
    <property type="entry name" value="DUF3114"/>
</dbReference>
<evidence type="ECO:0000313" key="2">
    <source>
        <dbReference type="Proteomes" id="UP000254082"/>
    </source>
</evidence>
<dbReference type="Proteomes" id="UP000254082">
    <property type="component" value="Unassembled WGS sequence"/>
</dbReference>
<dbReference type="RefSeq" id="WP_115325024.1">
    <property type="nucleotide sequence ID" value="NZ_UHFA01000002.1"/>
</dbReference>
<keyword evidence="2" id="KW-1185">Reference proteome</keyword>
<organism evidence="1 2">
    <name type="scientific">Streptococcus downei MFe28</name>
    <dbReference type="NCBI Taxonomy" id="764290"/>
    <lineage>
        <taxon>Bacteria</taxon>
        <taxon>Bacillati</taxon>
        <taxon>Bacillota</taxon>
        <taxon>Bacilli</taxon>
        <taxon>Lactobacillales</taxon>
        <taxon>Streptococcaceae</taxon>
        <taxon>Streptococcus</taxon>
    </lineage>
</organism>
<dbReference type="AlphaFoldDB" id="A0A380JDT5"/>